<evidence type="ECO:0000313" key="1">
    <source>
        <dbReference type="EMBL" id="TGZ48378.1"/>
    </source>
</evidence>
<reference evidence="1 2" key="1">
    <citation type="journal article" date="2019" name="Philos. Trans. R. Soc. Lond., B, Biol. Sci.">
        <title>Ant behaviour and brain gene expression of defending hosts depend on the ecological success of the intruding social parasite.</title>
        <authorList>
            <person name="Kaur R."/>
            <person name="Stoldt M."/>
            <person name="Jongepier E."/>
            <person name="Feldmeyer B."/>
            <person name="Menzel F."/>
            <person name="Bornberg-Bauer E."/>
            <person name="Foitzik S."/>
        </authorList>
    </citation>
    <scope>NUCLEOTIDE SEQUENCE [LARGE SCALE GENOMIC DNA]</scope>
    <source>
        <tissue evidence="1">Whole body</tissue>
    </source>
</reference>
<proteinExistence type="predicted"/>
<sequence length="66" mass="7286">MHENNIKQEIYIVPVATTNEESVNLGYCGPDGAYIKKDDTDGLGLCPYDPRHNSTAVFAGKFLLLQ</sequence>
<evidence type="ECO:0000313" key="2">
    <source>
        <dbReference type="Proteomes" id="UP000310200"/>
    </source>
</evidence>
<gene>
    <name evidence="1" type="ORF">DBV15_02753</name>
</gene>
<organism evidence="1 2">
    <name type="scientific">Temnothorax longispinosus</name>
    <dbReference type="NCBI Taxonomy" id="300112"/>
    <lineage>
        <taxon>Eukaryota</taxon>
        <taxon>Metazoa</taxon>
        <taxon>Ecdysozoa</taxon>
        <taxon>Arthropoda</taxon>
        <taxon>Hexapoda</taxon>
        <taxon>Insecta</taxon>
        <taxon>Pterygota</taxon>
        <taxon>Neoptera</taxon>
        <taxon>Endopterygota</taxon>
        <taxon>Hymenoptera</taxon>
        <taxon>Apocrita</taxon>
        <taxon>Aculeata</taxon>
        <taxon>Formicoidea</taxon>
        <taxon>Formicidae</taxon>
        <taxon>Myrmicinae</taxon>
        <taxon>Temnothorax</taxon>
    </lineage>
</organism>
<accession>A0A4S2KKY1</accession>
<dbReference type="AlphaFoldDB" id="A0A4S2KKY1"/>
<name>A0A4S2KKY1_9HYME</name>
<keyword evidence="2" id="KW-1185">Reference proteome</keyword>
<protein>
    <submittedName>
        <fullName evidence="1">Uncharacterized protein</fullName>
    </submittedName>
</protein>
<dbReference type="Proteomes" id="UP000310200">
    <property type="component" value="Unassembled WGS sequence"/>
</dbReference>
<dbReference type="EMBL" id="QBLH01002486">
    <property type="protein sequence ID" value="TGZ48378.1"/>
    <property type="molecule type" value="Genomic_DNA"/>
</dbReference>
<comment type="caution">
    <text evidence="1">The sequence shown here is derived from an EMBL/GenBank/DDBJ whole genome shotgun (WGS) entry which is preliminary data.</text>
</comment>